<dbReference type="OrthoDB" id="4510215at2759"/>
<proteinExistence type="predicted"/>
<evidence type="ECO:0000313" key="5">
    <source>
        <dbReference type="Proteomes" id="UP000188318"/>
    </source>
</evidence>
<evidence type="ECO:0000256" key="3">
    <source>
        <dbReference type="SAM" id="Phobius"/>
    </source>
</evidence>
<dbReference type="STRING" id="602072.A0A1R3RX19"/>
<keyword evidence="3" id="KW-0472">Membrane</keyword>
<protein>
    <submittedName>
        <fullName evidence="4">Uncharacterized protein</fullName>
    </submittedName>
</protein>
<evidence type="ECO:0000256" key="1">
    <source>
        <dbReference type="SAM" id="Coils"/>
    </source>
</evidence>
<dbReference type="EMBL" id="KV907495">
    <property type="protein sequence ID" value="OOF99018.1"/>
    <property type="molecule type" value="Genomic_DNA"/>
</dbReference>
<feature type="region of interest" description="Disordered" evidence="2">
    <location>
        <begin position="675"/>
        <end position="708"/>
    </location>
</feature>
<evidence type="ECO:0000313" key="4">
    <source>
        <dbReference type="EMBL" id="OOF99018.1"/>
    </source>
</evidence>
<keyword evidence="1" id="KW-0175">Coiled coil</keyword>
<dbReference type="Proteomes" id="UP000188318">
    <property type="component" value="Unassembled WGS sequence"/>
</dbReference>
<keyword evidence="3" id="KW-0812">Transmembrane</keyword>
<dbReference type="OMA" id="WDKRTRE"/>
<keyword evidence="3" id="KW-1133">Transmembrane helix</keyword>
<keyword evidence="5" id="KW-1185">Reference proteome</keyword>
<feature type="coiled-coil region" evidence="1">
    <location>
        <begin position="527"/>
        <end position="582"/>
    </location>
</feature>
<name>A0A1R3RX19_ASPC5</name>
<feature type="compositionally biased region" description="Basic residues" evidence="2">
    <location>
        <begin position="699"/>
        <end position="708"/>
    </location>
</feature>
<reference evidence="5" key="1">
    <citation type="journal article" date="2017" name="Genome Biol.">
        <title>Comparative genomics reveals high biological diversity and specific adaptations in the industrially and medically important fungal genus Aspergillus.</title>
        <authorList>
            <person name="de Vries R.P."/>
            <person name="Riley R."/>
            <person name="Wiebenga A."/>
            <person name="Aguilar-Osorio G."/>
            <person name="Amillis S."/>
            <person name="Uchima C.A."/>
            <person name="Anderluh G."/>
            <person name="Asadollahi M."/>
            <person name="Askin M."/>
            <person name="Barry K."/>
            <person name="Battaglia E."/>
            <person name="Bayram O."/>
            <person name="Benocci T."/>
            <person name="Braus-Stromeyer S.A."/>
            <person name="Caldana C."/>
            <person name="Canovas D."/>
            <person name="Cerqueira G.C."/>
            <person name="Chen F."/>
            <person name="Chen W."/>
            <person name="Choi C."/>
            <person name="Clum A."/>
            <person name="Dos Santos R.A."/>
            <person name="Damasio A.R."/>
            <person name="Diallinas G."/>
            <person name="Emri T."/>
            <person name="Fekete E."/>
            <person name="Flipphi M."/>
            <person name="Freyberg S."/>
            <person name="Gallo A."/>
            <person name="Gournas C."/>
            <person name="Habgood R."/>
            <person name="Hainaut M."/>
            <person name="Harispe M.L."/>
            <person name="Henrissat B."/>
            <person name="Hilden K.S."/>
            <person name="Hope R."/>
            <person name="Hossain A."/>
            <person name="Karabika E."/>
            <person name="Karaffa L."/>
            <person name="Karanyi Z."/>
            <person name="Krasevec N."/>
            <person name="Kuo A."/>
            <person name="Kusch H."/>
            <person name="LaButti K."/>
            <person name="Lagendijk E.L."/>
            <person name="Lapidus A."/>
            <person name="Levasseur A."/>
            <person name="Lindquist E."/>
            <person name="Lipzen A."/>
            <person name="Logrieco A.F."/>
            <person name="MacCabe A."/>
            <person name="Maekelae M.R."/>
            <person name="Malavazi I."/>
            <person name="Melin P."/>
            <person name="Meyer V."/>
            <person name="Mielnichuk N."/>
            <person name="Miskei M."/>
            <person name="Molnar A.P."/>
            <person name="Mule G."/>
            <person name="Ngan C.Y."/>
            <person name="Orejas M."/>
            <person name="Orosz E."/>
            <person name="Ouedraogo J.P."/>
            <person name="Overkamp K.M."/>
            <person name="Park H.-S."/>
            <person name="Perrone G."/>
            <person name="Piumi F."/>
            <person name="Punt P.J."/>
            <person name="Ram A.F."/>
            <person name="Ramon A."/>
            <person name="Rauscher S."/>
            <person name="Record E."/>
            <person name="Riano-Pachon D.M."/>
            <person name="Robert V."/>
            <person name="Roehrig J."/>
            <person name="Ruller R."/>
            <person name="Salamov A."/>
            <person name="Salih N.S."/>
            <person name="Samson R.A."/>
            <person name="Sandor E."/>
            <person name="Sanguinetti M."/>
            <person name="Schuetze T."/>
            <person name="Sepcic K."/>
            <person name="Shelest E."/>
            <person name="Sherlock G."/>
            <person name="Sophianopoulou V."/>
            <person name="Squina F.M."/>
            <person name="Sun H."/>
            <person name="Susca A."/>
            <person name="Todd R.B."/>
            <person name="Tsang A."/>
            <person name="Unkles S.E."/>
            <person name="van de Wiele N."/>
            <person name="van Rossen-Uffink D."/>
            <person name="Oliveira J.V."/>
            <person name="Vesth T.C."/>
            <person name="Visser J."/>
            <person name="Yu J.-H."/>
            <person name="Zhou M."/>
            <person name="Andersen M.R."/>
            <person name="Archer D.B."/>
            <person name="Baker S.E."/>
            <person name="Benoit I."/>
            <person name="Brakhage A.A."/>
            <person name="Braus G.H."/>
            <person name="Fischer R."/>
            <person name="Frisvad J.C."/>
            <person name="Goldman G.H."/>
            <person name="Houbraken J."/>
            <person name="Oakley B."/>
            <person name="Pocsi I."/>
            <person name="Scazzocchio C."/>
            <person name="Seiboth B."/>
            <person name="vanKuyk P.A."/>
            <person name="Wortman J."/>
            <person name="Dyer P.S."/>
            <person name="Grigoriev I.V."/>
        </authorList>
    </citation>
    <scope>NUCLEOTIDE SEQUENCE [LARGE SCALE GENOMIC DNA]</scope>
    <source>
        <strain evidence="5">ITEM 5010</strain>
    </source>
</reference>
<feature type="coiled-coil region" evidence="1">
    <location>
        <begin position="382"/>
        <end position="416"/>
    </location>
</feature>
<feature type="coiled-coil region" evidence="1">
    <location>
        <begin position="609"/>
        <end position="636"/>
    </location>
</feature>
<dbReference type="AlphaFoldDB" id="A0A1R3RX19"/>
<dbReference type="VEuPathDB" id="FungiDB:ASPCADRAFT_42701"/>
<sequence>MFLYGRTSYPEESGSVPSILEYIDLTAGASIIFSVTVLLAIILVCWEGLASRIVAGVKMLATVRSPRDLLTLCYGGLKNTVANCLPVCLLGAVLNYYFPFNCHGTSLARLSSTLVIASVTYNWILLPVAHYLVGVTGGLGYSGWGQLEYCLDVVRVAAPARQIWRQSLEIIRCEGVGAGIDLRQLTESHLPPLYDDAGEIADIFIFIFAAAFMFLIGLGGLSVNAIRHMTLFKWLEKLMENKTTDRQTHLRTVQELSTLSAKVETCVALLEQHGRLLSARSEELRAAEQPKEEGGALAEKLTARPVHVEDNFRQMQDEYAMNRLRQDLTQSKGQFARAQKALKDVQATAVAREQTLISRVGQLEHQLSHERRQVETNSLRDIQSLKVELKRRTDQLASVENRLAAAEAREKAQRDQQTEMSQTLAAQYQELVVRNEELVSENQGLRISNEVLNDLYLETQTPSAIMQQERDCAFEQVISLQNELAATQTMAEDMVRDAQESVARSQQSEEILRQSMRDLKAACDSTLAQERADAEATLGQISTLEEEIVLLTTRNRMATRDLQRSNERVLAAEKAKTALEQHLTKRGVDHDEEMAEARPAELKSIATALQQSQVKISEQQTEINKLRNQLSQAAQGIVGPTEQVLHQKAKDLRELLDKETRQRTEDQIRWDKRTRELEEETRKLRISNSNSDAALVHRGGGRRRPAPH</sequence>
<accession>A0A1R3RX19</accession>
<organism evidence="4 5">
    <name type="scientific">Aspergillus carbonarius (strain ITEM 5010)</name>
    <dbReference type="NCBI Taxonomy" id="602072"/>
    <lineage>
        <taxon>Eukaryota</taxon>
        <taxon>Fungi</taxon>
        <taxon>Dikarya</taxon>
        <taxon>Ascomycota</taxon>
        <taxon>Pezizomycotina</taxon>
        <taxon>Eurotiomycetes</taxon>
        <taxon>Eurotiomycetidae</taxon>
        <taxon>Eurotiales</taxon>
        <taxon>Aspergillaceae</taxon>
        <taxon>Aspergillus</taxon>
        <taxon>Aspergillus subgen. Circumdati</taxon>
    </lineage>
</organism>
<feature type="transmembrane region" description="Helical" evidence="3">
    <location>
        <begin position="203"/>
        <end position="226"/>
    </location>
</feature>
<feature type="transmembrane region" description="Helical" evidence="3">
    <location>
        <begin position="27"/>
        <end position="49"/>
    </location>
</feature>
<evidence type="ECO:0000256" key="2">
    <source>
        <dbReference type="SAM" id="MobiDB-lite"/>
    </source>
</evidence>
<gene>
    <name evidence="4" type="ORF">ASPCADRAFT_42701</name>
</gene>